<sequence length="39" mass="4150">MLLGGESLADASGCDDETHAIVPRQSATHFDGCISRRMT</sequence>
<proteinExistence type="predicted"/>
<evidence type="ECO:0000256" key="1">
    <source>
        <dbReference type="SAM" id="MobiDB-lite"/>
    </source>
</evidence>
<evidence type="ECO:0000313" key="3">
    <source>
        <dbReference type="Proteomes" id="UP000036367"/>
    </source>
</evidence>
<dbReference type="STRING" id="595434.RISK_003703"/>
<gene>
    <name evidence="2" type="ORF">RISK_003703</name>
</gene>
<dbReference type="EMBL" id="LECT01000029">
    <property type="protein sequence ID" value="KLU04117.1"/>
    <property type="molecule type" value="Genomic_DNA"/>
</dbReference>
<reference evidence="2" key="1">
    <citation type="submission" date="2015-05" db="EMBL/GenBank/DDBJ databases">
        <title>Permanent draft genome of Rhodopirellula islandicus K833.</title>
        <authorList>
            <person name="Kizina J."/>
            <person name="Richter M."/>
            <person name="Glockner F.O."/>
            <person name="Harder J."/>
        </authorList>
    </citation>
    <scope>NUCLEOTIDE SEQUENCE [LARGE SCALE GENOMIC DNA]</scope>
    <source>
        <strain evidence="2">K833</strain>
    </source>
</reference>
<name>A0A0J1BBW9_RHOIS</name>
<comment type="caution">
    <text evidence="2">The sequence shown here is derived from an EMBL/GenBank/DDBJ whole genome shotgun (WGS) entry which is preliminary data.</text>
</comment>
<organism evidence="2 3">
    <name type="scientific">Rhodopirellula islandica</name>
    <dbReference type="NCBI Taxonomy" id="595434"/>
    <lineage>
        <taxon>Bacteria</taxon>
        <taxon>Pseudomonadati</taxon>
        <taxon>Planctomycetota</taxon>
        <taxon>Planctomycetia</taxon>
        <taxon>Pirellulales</taxon>
        <taxon>Pirellulaceae</taxon>
        <taxon>Rhodopirellula</taxon>
    </lineage>
</organism>
<dbReference type="PATRIC" id="fig|595434.4.peg.3521"/>
<dbReference type="AlphaFoldDB" id="A0A0J1BBW9"/>
<keyword evidence="3" id="KW-1185">Reference proteome</keyword>
<accession>A0A0J1BBW9</accession>
<feature type="region of interest" description="Disordered" evidence="1">
    <location>
        <begin position="1"/>
        <end position="21"/>
    </location>
</feature>
<protein>
    <submittedName>
        <fullName evidence="2">Uncharacterized protein</fullName>
    </submittedName>
</protein>
<dbReference type="Proteomes" id="UP000036367">
    <property type="component" value="Unassembled WGS sequence"/>
</dbReference>
<evidence type="ECO:0000313" key="2">
    <source>
        <dbReference type="EMBL" id="KLU04117.1"/>
    </source>
</evidence>